<dbReference type="EMBL" id="LAZR01069353">
    <property type="protein sequence ID" value="KKK47870.1"/>
    <property type="molecule type" value="Genomic_DNA"/>
</dbReference>
<proteinExistence type="predicted"/>
<dbReference type="AlphaFoldDB" id="A0A0F8WI94"/>
<sequence>MSSVSFSEVKHEFVRSKTGIAGIGILVVLVSISIGTAIIFPVETFQQWNNPQSWLSYPKTAMPLWVNLFMFEKIPEHKILAEPNVRTQTVGEISVVSHQFNVNYAYDDFPSDFIYEFTAKYSGAPLLQMSVVRPDGNILNILSVSLRNRLYS</sequence>
<comment type="caution">
    <text evidence="2">The sequence shown here is derived from an EMBL/GenBank/DDBJ whole genome shotgun (WGS) entry which is preliminary data.</text>
</comment>
<keyword evidence="1" id="KW-0812">Transmembrane</keyword>
<accession>A0A0F8WI94</accession>
<gene>
    <name evidence="2" type="ORF">LCGC14_3150820</name>
</gene>
<protein>
    <submittedName>
        <fullName evidence="2">Uncharacterized protein</fullName>
    </submittedName>
</protein>
<feature type="transmembrane region" description="Helical" evidence="1">
    <location>
        <begin position="20"/>
        <end position="42"/>
    </location>
</feature>
<keyword evidence="1" id="KW-0472">Membrane</keyword>
<evidence type="ECO:0000256" key="1">
    <source>
        <dbReference type="SAM" id="Phobius"/>
    </source>
</evidence>
<reference evidence="2" key="1">
    <citation type="journal article" date="2015" name="Nature">
        <title>Complex archaea that bridge the gap between prokaryotes and eukaryotes.</title>
        <authorList>
            <person name="Spang A."/>
            <person name="Saw J.H."/>
            <person name="Jorgensen S.L."/>
            <person name="Zaremba-Niedzwiedzka K."/>
            <person name="Martijn J."/>
            <person name="Lind A.E."/>
            <person name="van Eijk R."/>
            <person name="Schleper C."/>
            <person name="Guy L."/>
            <person name="Ettema T.J."/>
        </authorList>
    </citation>
    <scope>NUCLEOTIDE SEQUENCE</scope>
</reference>
<keyword evidence="1" id="KW-1133">Transmembrane helix</keyword>
<evidence type="ECO:0000313" key="2">
    <source>
        <dbReference type="EMBL" id="KKK47870.1"/>
    </source>
</evidence>
<name>A0A0F8WI94_9ZZZZ</name>
<organism evidence="2">
    <name type="scientific">marine sediment metagenome</name>
    <dbReference type="NCBI Taxonomy" id="412755"/>
    <lineage>
        <taxon>unclassified sequences</taxon>
        <taxon>metagenomes</taxon>
        <taxon>ecological metagenomes</taxon>
    </lineage>
</organism>